<evidence type="ECO:0000313" key="1">
    <source>
        <dbReference type="EMBL" id="MCW7551633.1"/>
    </source>
</evidence>
<organism evidence="1 2">
    <name type="scientific">Endozoicomonas gorgoniicola</name>
    <dbReference type="NCBI Taxonomy" id="1234144"/>
    <lineage>
        <taxon>Bacteria</taxon>
        <taxon>Pseudomonadati</taxon>
        <taxon>Pseudomonadota</taxon>
        <taxon>Gammaproteobacteria</taxon>
        <taxon>Oceanospirillales</taxon>
        <taxon>Endozoicomonadaceae</taxon>
        <taxon>Endozoicomonas</taxon>
    </lineage>
</organism>
<sequence>MTDKFFQNKNYQKGINDFLDVVIRYAKDHEDQQERINVVSVVLTSMLKAPNDWDKYCQFNVDMIGDNFIESMREFKSNEAEYFLNVYVDCYRFLSEISFSMPNAMALT</sequence>
<dbReference type="EMBL" id="JAPFCC010000001">
    <property type="protein sequence ID" value="MCW7551633.1"/>
    <property type="molecule type" value="Genomic_DNA"/>
</dbReference>
<dbReference type="Proteomes" id="UP001209854">
    <property type="component" value="Unassembled WGS sequence"/>
</dbReference>
<dbReference type="RefSeq" id="WP_262566665.1">
    <property type="nucleotide sequence ID" value="NZ_JAPFCC010000001.1"/>
</dbReference>
<proteinExistence type="predicted"/>
<comment type="caution">
    <text evidence="1">The sequence shown here is derived from an EMBL/GenBank/DDBJ whole genome shotgun (WGS) entry which is preliminary data.</text>
</comment>
<accession>A0ABT3MQH5</accession>
<reference evidence="1 2" key="1">
    <citation type="submission" date="2022-10" db="EMBL/GenBank/DDBJ databases">
        <title>High-quality genome sequences of two octocoral-associated bacteria, Endozoicomonas euniceicola EF212 and Endozoicomonas gorgoniicola PS125.</title>
        <authorList>
            <person name="Chiou Y.-J."/>
            <person name="Chen Y.-H."/>
        </authorList>
    </citation>
    <scope>NUCLEOTIDE SEQUENCE [LARGE SCALE GENOMIC DNA]</scope>
    <source>
        <strain evidence="1 2">PS125</strain>
    </source>
</reference>
<keyword evidence="2" id="KW-1185">Reference proteome</keyword>
<name>A0ABT3MQH5_9GAMM</name>
<gene>
    <name evidence="1" type="ORF">NX722_03025</name>
</gene>
<protein>
    <submittedName>
        <fullName evidence="1">Uncharacterized protein</fullName>
    </submittedName>
</protein>
<evidence type="ECO:0000313" key="2">
    <source>
        <dbReference type="Proteomes" id="UP001209854"/>
    </source>
</evidence>